<dbReference type="InterPro" id="IPR001565">
    <property type="entry name" value="Synaptotagmin"/>
</dbReference>
<comment type="subcellular location">
    <subcellularLocation>
        <location evidence="7">Synapse</location>
    </subcellularLocation>
</comment>
<gene>
    <name evidence="14" type="ORF">PLOB_00019859</name>
</gene>
<dbReference type="PROSITE" id="PS50178">
    <property type="entry name" value="ZF_FYVE"/>
    <property type="match status" value="1"/>
</dbReference>
<evidence type="ECO:0000313" key="15">
    <source>
        <dbReference type="Proteomes" id="UP001159405"/>
    </source>
</evidence>
<dbReference type="SUPFAM" id="SSF57903">
    <property type="entry name" value="FYVE/PHD zinc finger"/>
    <property type="match status" value="1"/>
</dbReference>
<evidence type="ECO:0008006" key="16">
    <source>
        <dbReference type="Google" id="ProtNLM"/>
    </source>
</evidence>
<dbReference type="PANTHER" id="PTHR45729:SF6">
    <property type="entry name" value="RABPHILIN, ISOFORM A"/>
    <property type="match status" value="1"/>
</dbReference>
<evidence type="ECO:0000259" key="13">
    <source>
        <dbReference type="PROSITE" id="PS50916"/>
    </source>
</evidence>
<dbReference type="SMART" id="SM00239">
    <property type="entry name" value="C2"/>
    <property type="match status" value="2"/>
</dbReference>
<feature type="domain" description="C2" evidence="11">
    <location>
        <begin position="524"/>
        <end position="657"/>
    </location>
</feature>
<evidence type="ECO:0000256" key="4">
    <source>
        <dbReference type="ARBA" id="ARBA00022833"/>
    </source>
</evidence>
<feature type="compositionally biased region" description="Basic and acidic residues" evidence="10">
    <location>
        <begin position="207"/>
        <end position="219"/>
    </location>
</feature>
<sequence length="668" mass="75852">MGELTTDEEQRWVCPNDRHLQLRAKLNSGWSFHSSGPARKTSTKADISATEQEIIREVLERSERIRQNEEERIGRLVEKLENMCNNAIGDGKETCLLCNSKFGTLKVVAKKCDICGKNVCQKCGLDTQNSLGETIWLCRLCSEQRELWKRTGAWFFKAIPHHTYPGRQQRNSSAETRETSGSNSSDQLILPPPNRYNKTWTMYSKSKDNLQDGDVRAESPLESEESSSSDEMIFDSPRKPSSSSRERSSTTDEPSLSPYTGRLSEVSMPGSDILENMDTPPPFRKRTLLVTPEERERRPSNVSLNQSELQAVNGQDVPDGKPVRGLSPKAEQRNLVTQQHNKVTENEIKREVRKAFIKKQDTEEEDIDELVRTFKESEAAVPKDSGDQGLGTIEFSVHYDKQHSQLQVKVECAKGLKAMDHSGTSDPYVKLHLLPGASKSNKMRTHTKYKTLNPKFDETLVYHGITDDDMSKKSLRLQVFDEDRLGHNNFIGEACVALKVFHSKPSQSLKRSLISRAYESPEPNLGRLQLSLKYKTQKNQLVVGIIRCAGLAAMDSNGYSDPYVKCYLKPDVHKKSKKRTSVKKKTLNPEYNEEFVYEISHHELAKKSLELTVWDHDVGKSNDFIGGVAMDINSSGTALMHWYDMLKTPNQVHTHWHTLEKLANHEQE</sequence>
<keyword evidence="6" id="KW-0770">Synapse</keyword>
<keyword evidence="3 8" id="KW-0863">Zinc-finger</keyword>
<dbReference type="EMBL" id="CALNXK010000023">
    <property type="protein sequence ID" value="CAH3110502.1"/>
    <property type="molecule type" value="Genomic_DNA"/>
</dbReference>
<evidence type="ECO:0000256" key="10">
    <source>
        <dbReference type="SAM" id="MobiDB-lite"/>
    </source>
</evidence>
<dbReference type="SUPFAM" id="SSF49562">
    <property type="entry name" value="C2 domain (Calcium/lipid-binding domain, CaLB)"/>
    <property type="match status" value="2"/>
</dbReference>
<dbReference type="PRINTS" id="PR00399">
    <property type="entry name" value="SYNAPTOTAGMN"/>
</dbReference>
<evidence type="ECO:0000256" key="1">
    <source>
        <dbReference type="ARBA" id="ARBA00022723"/>
    </source>
</evidence>
<feature type="domain" description="FYVE-type" evidence="12">
    <location>
        <begin position="89"/>
        <end position="146"/>
    </location>
</feature>
<dbReference type="InterPro" id="IPR035892">
    <property type="entry name" value="C2_domain_sf"/>
</dbReference>
<protein>
    <recommendedName>
        <fullName evidence="16">Rabphilin</fullName>
    </recommendedName>
</protein>
<evidence type="ECO:0000256" key="7">
    <source>
        <dbReference type="ARBA" id="ARBA00034103"/>
    </source>
</evidence>
<evidence type="ECO:0000259" key="11">
    <source>
        <dbReference type="PROSITE" id="PS50004"/>
    </source>
</evidence>
<keyword evidence="5" id="KW-0106">Calcium</keyword>
<feature type="domain" description="C2" evidence="11">
    <location>
        <begin position="389"/>
        <end position="511"/>
    </location>
</feature>
<dbReference type="InterPro" id="IPR047022">
    <property type="entry name" value="Rabphilin_Doc2_C2A"/>
</dbReference>
<dbReference type="PROSITE" id="PS50004">
    <property type="entry name" value="C2"/>
    <property type="match status" value="2"/>
</dbReference>
<feature type="domain" description="RabBD" evidence="13">
    <location>
        <begin position="41"/>
        <end position="158"/>
    </location>
</feature>
<evidence type="ECO:0000256" key="9">
    <source>
        <dbReference type="SAM" id="Coils"/>
    </source>
</evidence>
<organism evidence="14 15">
    <name type="scientific">Porites lobata</name>
    <dbReference type="NCBI Taxonomy" id="104759"/>
    <lineage>
        <taxon>Eukaryota</taxon>
        <taxon>Metazoa</taxon>
        <taxon>Cnidaria</taxon>
        <taxon>Anthozoa</taxon>
        <taxon>Hexacorallia</taxon>
        <taxon>Scleractinia</taxon>
        <taxon>Fungiina</taxon>
        <taxon>Poritidae</taxon>
        <taxon>Porites</taxon>
    </lineage>
</organism>
<dbReference type="Proteomes" id="UP001159405">
    <property type="component" value="Unassembled WGS sequence"/>
</dbReference>
<dbReference type="Pfam" id="PF02318">
    <property type="entry name" value="FYVE_2"/>
    <property type="match status" value="1"/>
</dbReference>
<dbReference type="InterPro" id="IPR041282">
    <property type="entry name" value="FYVE_2"/>
</dbReference>
<keyword evidence="2" id="KW-0677">Repeat</keyword>
<dbReference type="InterPro" id="IPR011011">
    <property type="entry name" value="Znf_FYVE_PHD"/>
</dbReference>
<feature type="region of interest" description="Disordered" evidence="10">
    <location>
        <begin position="207"/>
        <end position="341"/>
    </location>
</feature>
<dbReference type="InterPro" id="IPR043566">
    <property type="entry name" value="Rabphilin/DOC2/Noc2"/>
</dbReference>
<accession>A0ABN8NI57</accession>
<dbReference type="InterPro" id="IPR010911">
    <property type="entry name" value="Rab_BD"/>
</dbReference>
<evidence type="ECO:0000256" key="6">
    <source>
        <dbReference type="ARBA" id="ARBA00023018"/>
    </source>
</evidence>
<evidence type="ECO:0000256" key="2">
    <source>
        <dbReference type="ARBA" id="ARBA00022737"/>
    </source>
</evidence>
<evidence type="ECO:0000256" key="8">
    <source>
        <dbReference type="PROSITE-ProRule" id="PRU00091"/>
    </source>
</evidence>
<dbReference type="Pfam" id="PF00168">
    <property type="entry name" value="C2"/>
    <property type="match status" value="2"/>
</dbReference>
<feature type="coiled-coil region" evidence="9">
    <location>
        <begin position="59"/>
        <end position="86"/>
    </location>
</feature>
<comment type="caution">
    <text evidence="14">The sequence shown here is derived from an EMBL/GenBank/DDBJ whole genome shotgun (WGS) entry which is preliminary data.</text>
</comment>
<dbReference type="PRINTS" id="PR00360">
    <property type="entry name" value="C2DOMAIN"/>
</dbReference>
<dbReference type="PANTHER" id="PTHR45729">
    <property type="entry name" value="RABPHILIN, ISOFORM A"/>
    <property type="match status" value="1"/>
</dbReference>
<dbReference type="Gene3D" id="2.60.40.150">
    <property type="entry name" value="C2 domain"/>
    <property type="match status" value="2"/>
</dbReference>
<dbReference type="InterPro" id="IPR000008">
    <property type="entry name" value="C2_dom"/>
</dbReference>
<name>A0ABN8NI57_9CNID</name>
<evidence type="ECO:0000313" key="14">
    <source>
        <dbReference type="EMBL" id="CAH3110502.1"/>
    </source>
</evidence>
<dbReference type="PROSITE" id="PS50916">
    <property type="entry name" value="RABBD"/>
    <property type="match status" value="1"/>
</dbReference>
<feature type="compositionally biased region" description="Polar residues" evidence="10">
    <location>
        <begin position="300"/>
        <end position="313"/>
    </location>
</feature>
<evidence type="ECO:0000256" key="3">
    <source>
        <dbReference type="ARBA" id="ARBA00022771"/>
    </source>
</evidence>
<dbReference type="InterPro" id="IPR017455">
    <property type="entry name" value="Znf_FYVE-rel"/>
</dbReference>
<feature type="compositionally biased region" description="Polar residues" evidence="10">
    <location>
        <begin position="166"/>
        <end position="187"/>
    </location>
</feature>
<keyword evidence="15" id="KW-1185">Reference proteome</keyword>
<keyword evidence="9" id="KW-0175">Coiled coil</keyword>
<dbReference type="CDD" id="cd04035">
    <property type="entry name" value="C2A_Rabphilin_Doc2"/>
    <property type="match status" value="1"/>
</dbReference>
<keyword evidence="4" id="KW-0862">Zinc</keyword>
<feature type="region of interest" description="Disordered" evidence="10">
    <location>
        <begin position="165"/>
        <end position="194"/>
    </location>
</feature>
<reference evidence="14 15" key="1">
    <citation type="submission" date="2022-05" db="EMBL/GenBank/DDBJ databases">
        <authorList>
            <consortium name="Genoscope - CEA"/>
            <person name="William W."/>
        </authorList>
    </citation>
    <scope>NUCLEOTIDE SEQUENCE [LARGE SCALE GENOMIC DNA]</scope>
</reference>
<dbReference type="InterPro" id="IPR013083">
    <property type="entry name" value="Znf_RING/FYVE/PHD"/>
</dbReference>
<keyword evidence="1" id="KW-0479">Metal-binding</keyword>
<proteinExistence type="predicted"/>
<evidence type="ECO:0000256" key="5">
    <source>
        <dbReference type="ARBA" id="ARBA00022837"/>
    </source>
</evidence>
<dbReference type="Gene3D" id="3.30.40.10">
    <property type="entry name" value="Zinc/RING finger domain, C3HC4 (zinc finger)"/>
    <property type="match status" value="1"/>
</dbReference>
<evidence type="ECO:0000259" key="12">
    <source>
        <dbReference type="PROSITE" id="PS50178"/>
    </source>
</evidence>
<dbReference type="CDD" id="cd08384">
    <property type="entry name" value="C2B_Rabphilin_Doc2"/>
    <property type="match status" value="1"/>
</dbReference>